<name>A0ABW7F5M0_9BURK</name>
<gene>
    <name evidence="3" type="ORF">ACG00Y_14775</name>
</gene>
<dbReference type="InterPro" id="IPR001466">
    <property type="entry name" value="Beta-lactam-related"/>
</dbReference>
<evidence type="ECO:0000259" key="2">
    <source>
        <dbReference type="Pfam" id="PF00144"/>
    </source>
</evidence>
<dbReference type="PANTHER" id="PTHR43283:SF3">
    <property type="entry name" value="BETA-LACTAMASE FAMILY PROTEIN (AFU_ORTHOLOGUE AFUA_5G07500)"/>
    <property type="match status" value="1"/>
</dbReference>
<dbReference type="RefSeq" id="WP_394480055.1">
    <property type="nucleotide sequence ID" value="NZ_JBIGHV010000005.1"/>
</dbReference>
<dbReference type="SUPFAM" id="SSF56601">
    <property type="entry name" value="beta-lactamase/transpeptidase-like"/>
    <property type="match status" value="1"/>
</dbReference>
<protein>
    <submittedName>
        <fullName evidence="3">Serine hydrolase domain-containing protein</fullName>
        <ecNumber evidence="3">3.-.-.-</ecNumber>
    </submittedName>
</protein>
<dbReference type="Proteomes" id="UP001606210">
    <property type="component" value="Unassembled WGS sequence"/>
</dbReference>
<accession>A0ABW7F5M0</accession>
<keyword evidence="1" id="KW-0732">Signal</keyword>
<evidence type="ECO:0000313" key="4">
    <source>
        <dbReference type="Proteomes" id="UP001606210"/>
    </source>
</evidence>
<dbReference type="GO" id="GO:0016787">
    <property type="term" value="F:hydrolase activity"/>
    <property type="evidence" value="ECO:0007669"/>
    <property type="project" value="UniProtKB-KW"/>
</dbReference>
<evidence type="ECO:0000256" key="1">
    <source>
        <dbReference type="SAM" id="SignalP"/>
    </source>
</evidence>
<dbReference type="Pfam" id="PF00144">
    <property type="entry name" value="Beta-lactamase"/>
    <property type="match status" value="1"/>
</dbReference>
<evidence type="ECO:0000313" key="3">
    <source>
        <dbReference type="EMBL" id="MFG6431191.1"/>
    </source>
</evidence>
<dbReference type="PANTHER" id="PTHR43283">
    <property type="entry name" value="BETA-LACTAMASE-RELATED"/>
    <property type="match status" value="1"/>
</dbReference>
<comment type="caution">
    <text evidence="3">The sequence shown here is derived from an EMBL/GenBank/DDBJ whole genome shotgun (WGS) entry which is preliminary data.</text>
</comment>
<feature type="signal peptide" evidence="1">
    <location>
        <begin position="1"/>
        <end position="20"/>
    </location>
</feature>
<dbReference type="InterPro" id="IPR012338">
    <property type="entry name" value="Beta-lactam/transpept-like"/>
</dbReference>
<sequence length="425" mass="46062">MSLRRWLLAAALAGLTAAHAAPLVVPARIDAALSAMVKRGELVGVTAVVYEGGSEAYFGAFGQADREADRAMARDALMQIHSMTKPLTGVALMQLYELGRFQLDDPVAKYLPEFANPRVWVGEGADGQPVTEPAARAITIRDLGRHTSGIASGLGMPPALERHNNAHYRGIAWTSDLSELVARTALAPLVAHPGRRWTYDLATNVQARLVEKLSGQRFEDYLRDHLFQPMGMASTRFHVAPDAADRARFAPSYARDANGRLQRIPDAQSRAYNDTDWQLKTGTTGLVSTLDDYMTFARMLLDGGVAPNGTRVLKAETVKLMATDALPAELTDRSWLPSKGNVGFGINVGVRVGPPRNSGEFSGAPGEFFWDGAANTLFWVDPKHGIAAVLFTQFYPPGDGKLNRAFRDAVYADDAEAFAGNKPKP</sequence>
<keyword evidence="3" id="KW-0378">Hydrolase</keyword>
<feature type="domain" description="Beta-lactamase-related" evidence="2">
    <location>
        <begin position="30"/>
        <end position="408"/>
    </location>
</feature>
<dbReference type="InterPro" id="IPR050789">
    <property type="entry name" value="Diverse_Enzym_Activities"/>
</dbReference>
<proteinExistence type="predicted"/>
<keyword evidence="4" id="KW-1185">Reference proteome</keyword>
<feature type="chain" id="PRO_5045262566" evidence="1">
    <location>
        <begin position="21"/>
        <end position="425"/>
    </location>
</feature>
<reference evidence="3 4" key="1">
    <citation type="submission" date="2024-08" db="EMBL/GenBank/DDBJ databases">
        <authorList>
            <person name="Lu H."/>
        </authorList>
    </citation>
    <scope>NUCLEOTIDE SEQUENCE [LARGE SCALE GENOMIC DNA]</scope>
    <source>
        <strain evidence="3 4">LYH14W</strain>
    </source>
</reference>
<organism evidence="3 4">
    <name type="scientific">Pelomonas parva</name>
    <dbReference type="NCBI Taxonomy" id="3299032"/>
    <lineage>
        <taxon>Bacteria</taxon>
        <taxon>Pseudomonadati</taxon>
        <taxon>Pseudomonadota</taxon>
        <taxon>Betaproteobacteria</taxon>
        <taxon>Burkholderiales</taxon>
        <taxon>Sphaerotilaceae</taxon>
        <taxon>Roseateles</taxon>
    </lineage>
</organism>
<dbReference type="EC" id="3.-.-.-" evidence="3"/>
<dbReference type="EMBL" id="JBIGHV010000005">
    <property type="protein sequence ID" value="MFG6431191.1"/>
    <property type="molecule type" value="Genomic_DNA"/>
</dbReference>
<dbReference type="Gene3D" id="3.40.710.10">
    <property type="entry name" value="DD-peptidase/beta-lactamase superfamily"/>
    <property type="match status" value="1"/>
</dbReference>